<protein>
    <submittedName>
        <fullName evidence="2">Uncharacterized protein</fullName>
    </submittedName>
</protein>
<keyword evidence="1" id="KW-0732">Signal</keyword>
<comment type="caution">
    <text evidence="2">The sequence shown here is derived from an EMBL/GenBank/DDBJ whole genome shotgun (WGS) entry which is preliminary data.</text>
</comment>
<dbReference type="EMBL" id="JAMC01000001">
    <property type="protein sequence ID" value="KEJ90584.1"/>
    <property type="molecule type" value="Genomic_DNA"/>
</dbReference>
<dbReference type="Proteomes" id="UP000027734">
    <property type="component" value="Unassembled WGS sequence"/>
</dbReference>
<accession>A0A073ILI2</accession>
<sequence length="117" mass="12708">MRFFLPLLFIAIAVAAGAGPHDGRYRPDHPSGDSWDCKSIGKDGGAILLTSNLFFAVGSRCTLRDPVAVSGMDAVLYDAICRADGAPWHRRIMIMKTENGISVIQKGGRISMLRKCE</sequence>
<keyword evidence="3" id="KW-1185">Reference proteome</keyword>
<evidence type="ECO:0000313" key="3">
    <source>
        <dbReference type="Proteomes" id="UP000027734"/>
    </source>
</evidence>
<proteinExistence type="predicted"/>
<dbReference type="AlphaFoldDB" id="A0A073ILI2"/>
<name>A0A073ILI2_9RHOB</name>
<dbReference type="RefSeq" id="WP_025058962.1">
    <property type="nucleotide sequence ID" value="NZ_JAMC01000001.1"/>
</dbReference>
<reference evidence="2 3" key="1">
    <citation type="submission" date="2014-01" db="EMBL/GenBank/DDBJ databases">
        <title>Sulfitobacter donghicola JCM 14565 Genome Sequencing.</title>
        <authorList>
            <person name="Lai Q."/>
            <person name="Hong Z."/>
        </authorList>
    </citation>
    <scope>NUCLEOTIDE SEQUENCE [LARGE SCALE GENOMIC DNA]</scope>
    <source>
        <strain evidence="2 3">JCM 14565</strain>
    </source>
</reference>
<dbReference type="STRING" id="1300350.Z948_1553"/>
<feature type="chain" id="PRO_5001691666" evidence="1">
    <location>
        <begin position="19"/>
        <end position="117"/>
    </location>
</feature>
<evidence type="ECO:0000313" key="2">
    <source>
        <dbReference type="EMBL" id="KEJ90584.1"/>
    </source>
</evidence>
<dbReference type="OrthoDB" id="7727934at2"/>
<feature type="signal peptide" evidence="1">
    <location>
        <begin position="1"/>
        <end position="18"/>
    </location>
</feature>
<gene>
    <name evidence="2" type="ORF">DSW25_01325</name>
</gene>
<organism evidence="2 3">
    <name type="scientific">Sulfitobacter donghicola DSW-25 = KCTC 12864 = JCM 14565</name>
    <dbReference type="NCBI Taxonomy" id="1300350"/>
    <lineage>
        <taxon>Bacteria</taxon>
        <taxon>Pseudomonadati</taxon>
        <taxon>Pseudomonadota</taxon>
        <taxon>Alphaproteobacteria</taxon>
        <taxon>Rhodobacterales</taxon>
        <taxon>Roseobacteraceae</taxon>
        <taxon>Sulfitobacter</taxon>
    </lineage>
</organism>
<evidence type="ECO:0000256" key="1">
    <source>
        <dbReference type="SAM" id="SignalP"/>
    </source>
</evidence>
<dbReference type="eggNOG" id="ENOG50300GK">
    <property type="taxonomic scope" value="Bacteria"/>
</dbReference>